<dbReference type="RefSeq" id="WP_031505514.1">
    <property type="nucleotide sequence ID" value="NC_022795.1"/>
</dbReference>
<dbReference type="PROSITE" id="PS01031">
    <property type="entry name" value="SHSP"/>
    <property type="match status" value="1"/>
</dbReference>
<dbReference type="PaxDb" id="1123384-AJ81_05830"/>
<dbReference type="AlphaFoldDB" id="A0A0X1KRJ4"/>
<dbReference type="SUPFAM" id="SSF49764">
    <property type="entry name" value="HSP20-like chaperones"/>
    <property type="match status" value="1"/>
</dbReference>
<dbReference type="InterPro" id="IPR031107">
    <property type="entry name" value="Small_HSP"/>
</dbReference>
<dbReference type="OrthoDB" id="9811615at2"/>
<accession>A0A0X1KRJ4</accession>
<evidence type="ECO:0000256" key="1">
    <source>
        <dbReference type="PROSITE-ProRule" id="PRU00285"/>
    </source>
</evidence>
<evidence type="ECO:0000256" key="2">
    <source>
        <dbReference type="RuleBase" id="RU003616"/>
    </source>
</evidence>
<dbReference type="EMBL" id="CP007141">
    <property type="protein sequence ID" value="AJC73794.1"/>
    <property type="molecule type" value="Genomic_DNA"/>
</dbReference>
<dbReference type="PATRIC" id="fig|1123384.7.peg.1167"/>
<dbReference type="PROSITE" id="PS51203">
    <property type="entry name" value="CS"/>
    <property type="match status" value="1"/>
</dbReference>
<dbReference type="Gene3D" id="2.60.40.790">
    <property type="match status" value="1"/>
</dbReference>
<protein>
    <submittedName>
        <fullName evidence="5">Heat shock protein Hsp20</fullName>
    </submittedName>
</protein>
<organism evidence="5 6">
    <name type="scientific">Pseudothermotoga hypogea DSM 11164 = NBRC 106472</name>
    <dbReference type="NCBI Taxonomy" id="1123384"/>
    <lineage>
        <taxon>Bacteria</taxon>
        <taxon>Thermotogati</taxon>
        <taxon>Thermotogota</taxon>
        <taxon>Thermotogae</taxon>
        <taxon>Thermotogales</taxon>
        <taxon>Thermotogaceae</taxon>
        <taxon>Pseudothermotoga</taxon>
    </lineage>
</organism>
<dbReference type="InterPro" id="IPR002068">
    <property type="entry name" value="A-crystallin/Hsp20_dom"/>
</dbReference>
<feature type="domain" description="CS" evidence="4">
    <location>
        <begin position="40"/>
        <end position="143"/>
    </location>
</feature>
<dbReference type="STRING" id="1123384.AJ81_05830"/>
<dbReference type="Proteomes" id="UP000077469">
    <property type="component" value="Chromosome"/>
</dbReference>
<reference evidence="5 6" key="1">
    <citation type="submission" date="2014-01" db="EMBL/GenBank/DDBJ databases">
        <title>Genome sequencing of Thermotog hypogea.</title>
        <authorList>
            <person name="Zhang X."/>
            <person name="Alvare G."/>
            <person name="Fristensky B."/>
            <person name="Chen L."/>
            <person name="Suen T."/>
            <person name="Chen Q."/>
            <person name="Ma K."/>
        </authorList>
    </citation>
    <scope>NUCLEOTIDE SEQUENCE [LARGE SCALE GENOMIC DNA]</scope>
    <source>
        <strain evidence="5 6">DSM 11164</strain>
    </source>
</reference>
<dbReference type="CDD" id="cd06464">
    <property type="entry name" value="ACD_sHsps-like"/>
    <property type="match status" value="1"/>
</dbReference>
<dbReference type="Pfam" id="PF00011">
    <property type="entry name" value="HSP20"/>
    <property type="match status" value="1"/>
</dbReference>
<proteinExistence type="inferred from homology"/>
<name>A0A0X1KRJ4_9THEM</name>
<dbReference type="InterPro" id="IPR007052">
    <property type="entry name" value="CS_dom"/>
</dbReference>
<keyword evidence="6" id="KW-1185">Reference proteome</keyword>
<gene>
    <name evidence="5" type="ORF">AJ81_05830</name>
</gene>
<dbReference type="InterPro" id="IPR008978">
    <property type="entry name" value="HSP20-like_chaperone"/>
</dbReference>
<dbReference type="KEGG" id="phy:AJ81_05830"/>
<comment type="similarity">
    <text evidence="1 2">Belongs to the small heat shock protein (HSP20) family.</text>
</comment>
<evidence type="ECO:0000313" key="6">
    <source>
        <dbReference type="Proteomes" id="UP000077469"/>
    </source>
</evidence>
<dbReference type="PANTHER" id="PTHR11527">
    <property type="entry name" value="HEAT-SHOCK PROTEIN 20 FAMILY MEMBER"/>
    <property type="match status" value="1"/>
</dbReference>
<evidence type="ECO:0000259" key="3">
    <source>
        <dbReference type="PROSITE" id="PS01031"/>
    </source>
</evidence>
<keyword evidence="5" id="KW-0346">Stress response</keyword>
<feature type="domain" description="SHSP" evidence="3">
    <location>
        <begin position="36"/>
        <end position="148"/>
    </location>
</feature>
<evidence type="ECO:0000313" key="5">
    <source>
        <dbReference type="EMBL" id="AJC73794.1"/>
    </source>
</evidence>
<sequence>MLLERREDFFRPFRELQREIDRLFEDFFTPSLRRSADVYRFTPDIDVYETEKELVIEAEIPGMDRKDITVKVEDNVLKISGEKKLEREHKDRNYRVFERSYGKFERCMVLPDYVDTEKIKAKYENGVLTITIPKREEVKAKVVDVKVE</sequence>
<evidence type="ECO:0000259" key="4">
    <source>
        <dbReference type="PROSITE" id="PS51203"/>
    </source>
</evidence>